<name>A0ABS8C6R7_9ALTE</name>
<evidence type="ECO:0000313" key="2">
    <source>
        <dbReference type="Proteomes" id="UP000633814"/>
    </source>
</evidence>
<sequence>MWFAALTGFKEQGAAQIRQLLQLEGDYLRSKVNGVSYKVGSLITPSLAELHTRAAAVLKQPQQPLSHLQLREVVADAQALHAEPKNAGALFQVASQFNLLEMVSPTITPDSGITNYQFDKTQGPACAMACGAGLIYRNYFVPVQGELGQTAERQLDMLEDFSDALLSHIKTSTGRNDQPLWLMKNGYALPNQQQLLLINQVLTTCSSAELAQLRGRIKIGLQLDTQVTLKGCFHAVSQAYCSAMPVAYSQHSKALWQPLATLVLQAAYEATLAAAVVNAAATGNKTLYLTLLGGGAFGNPTKWIIQAISAALEQYKHSGLTVNIVSYGASKPEVQALLNDYHAVPTNKIADPA</sequence>
<accession>A0ABS8C6R7</accession>
<dbReference type="EMBL" id="JAEINI020000013">
    <property type="protein sequence ID" value="MCB5228019.1"/>
    <property type="molecule type" value="Genomic_DNA"/>
</dbReference>
<dbReference type="RefSeq" id="WP_226752083.1">
    <property type="nucleotide sequence ID" value="NZ_JAEINI020000013.1"/>
</dbReference>
<comment type="caution">
    <text evidence="1">The sequence shown here is derived from an EMBL/GenBank/DDBJ whole genome shotgun (WGS) entry which is preliminary data.</text>
</comment>
<keyword evidence="2" id="KW-1185">Reference proteome</keyword>
<dbReference type="PANTHER" id="PTHR35609:SF1">
    <property type="entry name" value="MACRO DOMAIN-CONTAINING PROTEIN"/>
    <property type="match status" value="1"/>
</dbReference>
<organism evidence="1 2">
    <name type="scientific">Alishewanella maricola</name>
    <dbReference type="NCBI Taxonomy" id="2795740"/>
    <lineage>
        <taxon>Bacteria</taxon>
        <taxon>Pseudomonadati</taxon>
        <taxon>Pseudomonadota</taxon>
        <taxon>Gammaproteobacteria</taxon>
        <taxon>Alteromonadales</taxon>
        <taxon>Alteromonadaceae</taxon>
        <taxon>Alishewanella</taxon>
    </lineage>
</organism>
<evidence type="ECO:0000313" key="1">
    <source>
        <dbReference type="EMBL" id="MCB5228019.1"/>
    </source>
</evidence>
<reference evidence="1 2" key="1">
    <citation type="submission" date="2021-10" db="EMBL/GenBank/DDBJ databases">
        <title>Alishewanella koreense sp. nov. isolated from seawater of southwestern coast in South Korea and the proposal for the reclassification of Rheinheimera perlucida and Rheinheimera tuosuensis as Arsukibacterium perlucida and Arsukibacterium tuosuensis.</title>
        <authorList>
            <person name="Kim K.H."/>
            <person name="Ruan W."/>
            <person name="Kim K.R."/>
            <person name="Baek J.H."/>
            <person name="Jeon C.O."/>
        </authorList>
    </citation>
    <scope>NUCLEOTIDE SEQUENCE [LARGE SCALE GENOMIC DNA]</scope>
    <source>
        <strain evidence="1 2">16-MA</strain>
    </source>
</reference>
<dbReference type="Proteomes" id="UP000633814">
    <property type="component" value="Unassembled WGS sequence"/>
</dbReference>
<protein>
    <submittedName>
        <fullName evidence="1">Uncharacterized protein</fullName>
    </submittedName>
</protein>
<gene>
    <name evidence="1" type="ORF">JAO78_014490</name>
</gene>
<proteinExistence type="predicted"/>
<dbReference type="PANTHER" id="PTHR35609">
    <property type="entry name" value="MACRO DOMAIN-CONTAINING PROTEIN"/>
    <property type="match status" value="1"/>
</dbReference>